<keyword evidence="2" id="KW-1185">Reference proteome</keyword>
<proteinExistence type="predicted"/>
<sequence length="213" mass="23877">MTEVVILLTAAEARERVLQAGWPAEEAAAHLAFVDAFPDAEFFANTEEILEEVQQEQRVRLPEWFLLARRTLAEAYAGAQDLALQFDGFTDRFSVGSALKKTVGSTWFTLSLPGLPKRKKDRQMYLRTEEGLHLFPIAVNVDDTAYQLGINLLGEDTRIFEYHVEDIEAAFSAEEPVSVNVVPVFASPGDLLSHVVRIRHEGVVTERIAHEPQ</sequence>
<dbReference type="RefSeq" id="WP_307467301.1">
    <property type="nucleotide sequence ID" value="NZ_JAURUR010000011.1"/>
</dbReference>
<evidence type="ECO:0000313" key="1">
    <source>
        <dbReference type="EMBL" id="MDP9765369.1"/>
    </source>
</evidence>
<gene>
    <name evidence="1" type="ORF">QO006_002820</name>
</gene>
<protein>
    <submittedName>
        <fullName evidence="1">Uncharacterized protein</fullName>
    </submittedName>
</protein>
<accession>A0ABT9MFU9</accession>
<name>A0ABT9MFU9_9DEIO</name>
<dbReference type="EMBL" id="JAURUR010000011">
    <property type="protein sequence ID" value="MDP9765369.1"/>
    <property type="molecule type" value="Genomic_DNA"/>
</dbReference>
<organism evidence="1 2">
    <name type="scientific">Deinococcus enclensis</name>
    <dbReference type="NCBI Taxonomy" id="1049582"/>
    <lineage>
        <taxon>Bacteria</taxon>
        <taxon>Thermotogati</taxon>
        <taxon>Deinococcota</taxon>
        <taxon>Deinococci</taxon>
        <taxon>Deinococcales</taxon>
        <taxon>Deinococcaceae</taxon>
        <taxon>Deinococcus</taxon>
    </lineage>
</organism>
<comment type="caution">
    <text evidence="1">The sequence shown here is derived from an EMBL/GenBank/DDBJ whole genome shotgun (WGS) entry which is preliminary data.</text>
</comment>
<dbReference type="Proteomes" id="UP001232163">
    <property type="component" value="Unassembled WGS sequence"/>
</dbReference>
<evidence type="ECO:0000313" key="2">
    <source>
        <dbReference type="Proteomes" id="UP001232163"/>
    </source>
</evidence>
<reference evidence="1 2" key="1">
    <citation type="submission" date="2023-07" db="EMBL/GenBank/DDBJ databases">
        <title>Genomic Encyclopedia of Type Strains, Phase IV (KMG-IV): sequencing the most valuable type-strain genomes for metagenomic binning, comparative biology and taxonomic classification.</title>
        <authorList>
            <person name="Goeker M."/>
        </authorList>
    </citation>
    <scope>NUCLEOTIDE SEQUENCE [LARGE SCALE GENOMIC DNA]</scope>
    <source>
        <strain evidence="1 2">NIO-1023</strain>
    </source>
</reference>